<name>A0A6G5QJV4_CAMRE</name>
<dbReference type="KEGG" id="crx:CRECT_0209"/>
<organism evidence="2 3">
    <name type="scientific">Campylobacter rectus</name>
    <name type="common">Wolinella recta</name>
    <dbReference type="NCBI Taxonomy" id="203"/>
    <lineage>
        <taxon>Bacteria</taxon>
        <taxon>Pseudomonadati</taxon>
        <taxon>Campylobacterota</taxon>
        <taxon>Epsilonproteobacteria</taxon>
        <taxon>Campylobacterales</taxon>
        <taxon>Campylobacteraceae</taxon>
        <taxon>Campylobacter</taxon>
    </lineage>
</organism>
<evidence type="ECO:0000256" key="1">
    <source>
        <dbReference type="SAM" id="MobiDB-lite"/>
    </source>
</evidence>
<reference evidence="2 3" key="1">
    <citation type="submission" date="2016-07" db="EMBL/GenBank/DDBJ databases">
        <title>Comparative genomics of the Campylobacter concisus group.</title>
        <authorList>
            <person name="Miller W.G."/>
            <person name="Yee E."/>
            <person name="Chapman M.H."/>
            <person name="Huynh S."/>
            <person name="Bono J.L."/>
            <person name="On S.L.W."/>
            <person name="StLeger J."/>
            <person name="Foster G."/>
            <person name="Parker C.T."/>
        </authorList>
    </citation>
    <scope>NUCLEOTIDE SEQUENCE [LARGE SCALE GENOMIC DNA]</scope>
    <source>
        <strain evidence="2 3">ATCC 33238</strain>
    </source>
</reference>
<dbReference type="AlphaFoldDB" id="A0A6G5QJV4"/>
<feature type="compositionally biased region" description="Basic and acidic residues" evidence="1">
    <location>
        <begin position="42"/>
        <end position="86"/>
    </location>
</feature>
<dbReference type="Proteomes" id="UP000502377">
    <property type="component" value="Chromosome"/>
</dbReference>
<protein>
    <submittedName>
        <fullName evidence="2">Uncharacterized protein</fullName>
    </submittedName>
</protein>
<feature type="compositionally biased region" description="Acidic residues" evidence="1">
    <location>
        <begin position="87"/>
        <end position="96"/>
    </location>
</feature>
<gene>
    <name evidence="2" type="ORF">CRECT_0209</name>
</gene>
<proteinExistence type="predicted"/>
<feature type="region of interest" description="Disordered" evidence="1">
    <location>
        <begin position="39"/>
        <end position="120"/>
    </location>
</feature>
<dbReference type="RefSeq" id="WP_004319670.1">
    <property type="nucleotide sequence ID" value="NZ_CP012543.1"/>
</dbReference>
<evidence type="ECO:0000313" key="2">
    <source>
        <dbReference type="EMBL" id="QCD45909.1"/>
    </source>
</evidence>
<evidence type="ECO:0000313" key="3">
    <source>
        <dbReference type="Proteomes" id="UP000502377"/>
    </source>
</evidence>
<sequence length="120" mass="13326">MAVTPLGNTIFINQNVNMVSSKVADVQNRFDLQNLAAASLASDEKQEVSEVRPTEETYKIDPENEHEKQKGRQEQGELASEQKGENADSENEDGESSEEHVAANDFPQASPLFQHLDLKI</sequence>
<dbReference type="EMBL" id="CP012543">
    <property type="protein sequence ID" value="QCD45909.1"/>
    <property type="molecule type" value="Genomic_DNA"/>
</dbReference>
<accession>A0A6G5QJV4</accession>